<accession>A0A8K0KBQ5</accession>
<name>A0A8K0KBQ5_LADFU</name>
<dbReference type="AlphaFoldDB" id="A0A8K0KBQ5"/>
<dbReference type="EMBL" id="KZ308588">
    <property type="protein sequence ID" value="KAG8232037.1"/>
    <property type="molecule type" value="Genomic_DNA"/>
</dbReference>
<proteinExistence type="predicted"/>
<organism evidence="1 2">
    <name type="scientific">Ladona fulva</name>
    <name type="common">Scarce chaser dragonfly</name>
    <name type="synonym">Libellula fulva</name>
    <dbReference type="NCBI Taxonomy" id="123851"/>
    <lineage>
        <taxon>Eukaryota</taxon>
        <taxon>Metazoa</taxon>
        <taxon>Ecdysozoa</taxon>
        <taxon>Arthropoda</taxon>
        <taxon>Hexapoda</taxon>
        <taxon>Insecta</taxon>
        <taxon>Pterygota</taxon>
        <taxon>Palaeoptera</taxon>
        <taxon>Odonata</taxon>
        <taxon>Epiprocta</taxon>
        <taxon>Anisoptera</taxon>
        <taxon>Libelluloidea</taxon>
        <taxon>Libellulidae</taxon>
        <taxon>Ladona</taxon>
    </lineage>
</organism>
<reference evidence="1" key="2">
    <citation type="submission" date="2017-10" db="EMBL/GenBank/DDBJ databases">
        <title>Ladona fulva Genome sequencing and assembly.</title>
        <authorList>
            <person name="Murali S."/>
            <person name="Richards S."/>
            <person name="Bandaranaike D."/>
            <person name="Bellair M."/>
            <person name="Blankenburg K."/>
            <person name="Chao H."/>
            <person name="Dinh H."/>
            <person name="Doddapaneni H."/>
            <person name="Dugan-Rocha S."/>
            <person name="Elkadiri S."/>
            <person name="Gnanaolivu R."/>
            <person name="Hernandez B."/>
            <person name="Skinner E."/>
            <person name="Javaid M."/>
            <person name="Lee S."/>
            <person name="Li M."/>
            <person name="Ming W."/>
            <person name="Munidasa M."/>
            <person name="Muniz J."/>
            <person name="Nguyen L."/>
            <person name="Hughes D."/>
            <person name="Osuji N."/>
            <person name="Pu L.-L."/>
            <person name="Puazo M."/>
            <person name="Qu C."/>
            <person name="Quiroz J."/>
            <person name="Raj R."/>
            <person name="Weissenberger G."/>
            <person name="Xin Y."/>
            <person name="Zou X."/>
            <person name="Han Y."/>
            <person name="Worley K."/>
            <person name="Muzny D."/>
            <person name="Gibbs R."/>
        </authorList>
    </citation>
    <scope>NUCLEOTIDE SEQUENCE</scope>
    <source>
        <strain evidence="1">Sampled in the wild</strain>
    </source>
</reference>
<comment type="caution">
    <text evidence="1">The sequence shown here is derived from an EMBL/GenBank/DDBJ whole genome shotgun (WGS) entry which is preliminary data.</text>
</comment>
<gene>
    <name evidence="1" type="ORF">J437_LFUL012061</name>
</gene>
<evidence type="ECO:0000313" key="1">
    <source>
        <dbReference type="EMBL" id="KAG8232037.1"/>
    </source>
</evidence>
<keyword evidence="2" id="KW-1185">Reference proteome</keyword>
<dbReference type="OrthoDB" id="8193306at2759"/>
<dbReference type="Proteomes" id="UP000792457">
    <property type="component" value="Unassembled WGS sequence"/>
</dbReference>
<reference evidence="1" key="1">
    <citation type="submission" date="2013-04" db="EMBL/GenBank/DDBJ databases">
        <authorList>
            <person name="Qu J."/>
            <person name="Murali S.C."/>
            <person name="Bandaranaike D."/>
            <person name="Bellair M."/>
            <person name="Blankenburg K."/>
            <person name="Chao H."/>
            <person name="Dinh H."/>
            <person name="Doddapaneni H."/>
            <person name="Downs B."/>
            <person name="Dugan-Rocha S."/>
            <person name="Elkadiri S."/>
            <person name="Gnanaolivu R.D."/>
            <person name="Hernandez B."/>
            <person name="Javaid M."/>
            <person name="Jayaseelan J.C."/>
            <person name="Lee S."/>
            <person name="Li M."/>
            <person name="Ming W."/>
            <person name="Munidasa M."/>
            <person name="Muniz J."/>
            <person name="Nguyen L."/>
            <person name="Ongeri F."/>
            <person name="Osuji N."/>
            <person name="Pu L.-L."/>
            <person name="Puazo M."/>
            <person name="Qu C."/>
            <person name="Quiroz J."/>
            <person name="Raj R."/>
            <person name="Weissenberger G."/>
            <person name="Xin Y."/>
            <person name="Zou X."/>
            <person name="Han Y."/>
            <person name="Richards S."/>
            <person name="Worley K."/>
            <person name="Muzny D."/>
            <person name="Gibbs R."/>
        </authorList>
    </citation>
    <scope>NUCLEOTIDE SEQUENCE</scope>
    <source>
        <strain evidence="1">Sampled in the wild</strain>
    </source>
</reference>
<protein>
    <submittedName>
        <fullName evidence="1">Uncharacterized protein</fullName>
    </submittedName>
</protein>
<sequence>MKGRAKGTPLRGASYDQNKKTIAFKWGFDGASGHSQYMQRFENSDNDDESLYLVSLFPRRMTVLSKIGNRKFILWNNPVPSSTNYYRPIRIVFHKETPNFVKQQVEDIKRQILRIVPPKTEYTMALAQFF</sequence>
<evidence type="ECO:0000313" key="2">
    <source>
        <dbReference type="Proteomes" id="UP000792457"/>
    </source>
</evidence>